<feature type="domain" description="M23ase beta-sheet core" evidence="1">
    <location>
        <begin position="46"/>
        <end position="131"/>
    </location>
</feature>
<dbReference type="SUPFAM" id="SSF51261">
    <property type="entry name" value="Duplicated hybrid motif"/>
    <property type="match status" value="1"/>
</dbReference>
<organism evidence="2 3">
    <name type="scientific">Bacteroides xylanisolvens CL03T12C04</name>
    <dbReference type="NCBI Taxonomy" id="997892"/>
    <lineage>
        <taxon>Bacteria</taxon>
        <taxon>Pseudomonadati</taxon>
        <taxon>Bacteroidota</taxon>
        <taxon>Bacteroidia</taxon>
        <taxon>Bacteroidales</taxon>
        <taxon>Bacteroidaceae</taxon>
        <taxon>Bacteroides</taxon>
    </lineage>
</organism>
<dbReference type="InterPro" id="IPR016047">
    <property type="entry name" value="M23ase_b-sheet_dom"/>
</dbReference>
<dbReference type="Pfam" id="PF01551">
    <property type="entry name" value="Peptidase_M23"/>
    <property type="match status" value="1"/>
</dbReference>
<evidence type="ECO:0000259" key="1">
    <source>
        <dbReference type="Pfam" id="PF01551"/>
    </source>
</evidence>
<dbReference type="PATRIC" id="fig|997892.3.peg.775"/>
<dbReference type="PANTHER" id="PTHR21666:SF285">
    <property type="entry name" value="M23 FAMILY METALLOPEPTIDASE"/>
    <property type="match status" value="1"/>
</dbReference>
<dbReference type="InterPro" id="IPR011055">
    <property type="entry name" value="Dup_hybrid_motif"/>
</dbReference>
<protein>
    <recommendedName>
        <fullName evidence="1">M23ase beta-sheet core domain-containing protein</fullName>
    </recommendedName>
</protein>
<dbReference type="Gene3D" id="2.70.70.10">
    <property type="entry name" value="Glucose Permease (Domain IIA)"/>
    <property type="match status" value="1"/>
</dbReference>
<dbReference type="EMBL" id="AGXE01000005">
    <property type="protein sequence ID" value="EIY87785.1"/>
    <property type="molecule type" value="Genomic_DNA"/>
</dbReference>
<dbReference type="Proteomes" id="UP000003566">
    <property type="component" value="Unassembled WGS sequence"/>
</dbReference>
<reference evidence="2 3" key="1">
    <citation type="submission" date="2012-02" db="EMBL/GenBank/DDBJ databases">
        <title>The Genome Sequence of Bacteroides xylanisolvens CL03T12C04.</title>
        <authorList>
            <consortium name="The Broad Institute Genome Sequencing Platform"/>
            <person name="Earl A."/>
            <person name="Ward D."/>
            <person name="Feldgarden M."/>
            <person name="Gevers D."/>
            <person name="Zitomersky N.L."/>
            <person name="Coyne M.J."/>
            <person name="Comstock L.E."/>
            <person name="Young S.K."/>
            <person name="Zeng Q."/>
            <person name="Gargeya S."/>
            <person name="Fitzgerald M."/>
            <person name="Haas B."/>
            <person name="Abouelleil A."/>
            <person name="Alvarado L."/>
            <person name="Arachchi H.M."/>
            <person name="Berlin A."/>
            <person name="Chapman S.B."/>
            <person name="Gearin G."/>
            <person name="Goldberg J."/>
            <person name="Griggs A."/>
            <person name="Gujja S."/>
            <person name="Hansen M."/>
            <person name="Heiman D."/>
            <person name="Howarth C."/>
            <person name="Larimer J."/>
            <person name="Lui A."/>
            <person name="MacDonald P.J.P."/>
            <person name="McCowen C."/>
            <person name="Montmayeur A."/>
            <person name="Murphy C."/>
            <person name="Neiman D."/>
            <person name="Pearson M."/>
            <person name="Priest M."/>
            <person name="Roberts A."/>
            <person name="Saif S."/>
            <person name="Shea T."/>
            <person name="Sisk P."/>
            <person name="Stolte C."/>
            <person name="Sykes S."/>
            <person name="Wortman J."/>
            <person name="Nusbaum C."/>
            <person name="Birren B."/>
        </authorList>
    </citation>
    <scope>NUCLEOTIDE SEQUENCE [LARGE SCALE GENOMIC DNA]</scope>
    <source>
        <strain evidence="2 3">CL03T12C04</strain>
    </source>
</reference>
<evidence type="ECO:0000313" key="3">
    <source>
        <dbReference type="Proteomes" id="UP000003566"/>
    </source>
</evidence>
<dbReference type="HOGENOM" id="CLU_062578_0_0_10"/>
<name>I9AJE6_9BACE</name>
<dbReference type="CDD" id="cd12797">
    <property type="entry name" value="M23_peptidase"/>
    <property type="match status" value="1"/>
</dbReference>
<proteinExistence type="predicted"/>
<dbReference type="GO" id="GO:0004222">
    <property type="term" value="F:metalloendopeptidase activity"/>
    <property type="evidence" value="ECO:0007669"/>
    <property type="project" value="TreeGrafter"/>
</dbReference>
<gene>
    <name evidence="2" type="ORF">HMPREF1074_00761</name>
</gene>
<sequence>MRYTEEMILRSSSGYCMPFEEPIKQDVQMSLGYGEQKNPVTGETFFHHGIDFSVNHYLLSAVATGTVSAIGSDAEHGIYQTIRYGKYEVTYRHLSNVFANFSQSVKAGQTIAISGDLLHMEVRFDGEEINPLEFLTMLYGNIKALEHNSQMGINELDMNIPSPYDTDRQEIEALMLRFLPSYFEDLQQGAYSLPEHTEQSLRNIFSLGASKHYFYETMPSMANPLGIGNRCMPLATKVQNLLIADFLNYLAMRHQVYLSTMDEVLKKTPRASPDA</sequence>
<accession>I9AJE6</accession>
<dbReference type="AlphaFoldDB" id="I9AJE6"/>
<evidence type="ECO:0000313" key="2">
    <source>
        <dbReference type="EMBL" id="EIY87785.1"/>
    </source>
</evidence>
<dbReference type="RefSeq" id="WP_008021370.1">
    <property type="nucleotide sequence ID" value="NZ_JAGHEF010000002.1"/>
</dbReference>
<dbReference type="InterPro" id="IPR050570">
    <property type="entry name" value="Cell_wall_metabolism_enzyme"/>
</dbReference>
<dbReference type="PANTHER" id="PTHR21666">
    <property type="entry name" value="PEPTIDASE-RELATED"/>
    <property type="match status" value="1"/>
</dbReference>
<comment type="caution">
    <text evidence="2">The sequence shown here is derived from an EMBL/GenBank/DDBJ whole genome shotgun (WGS) entry which is preliminary data.</text>
</comment>